<keyword evidence="7 8" id="KW-0472">Membrane</keyword>
<evidence type="ECO:0000256" key="4">
    <source>
        <dbReference type="ARBA" id="ARBA00022475"/>
    </source>
</evidence>
<dbReference type="PROSITE" id="PS50928">
    <property type="entry name" value="ABC_TM1"/>
    <property type="match status" value="1"/>
</dbReference>
<dbReference type="GO" id="GO:0055085">
    <property type="term" value="P:transmembrane transport"/>
    <property type="evidence" value="ECO:0007669"/>
    <property type="project" value="InterPro"/>
</dbReference>
<evidence type="ECO:0000313" key="11">
    <source>
        <dbReference type="Proteomes" id="UP000596427"/>
    </source>
</evidence>
<keyword evidence="5 8" id="KW-0812">Transmembrane</keyword>
<keyword evidence="11" id="KW-1185">Reference proteome</keyword>
<dbReference type="PANTHER" id="PTHR42929">
    <property type="entry name" value="INNER MEMBRANE ABC TRANSPORTER PERMEASE PROTEIN YDCU-RELATED-RELATED"/>
    <property type="match status" value="1"/>
</dbReference>
<comment type="subcellular location">
    <subcellularLocation>
        <location evidence="1 8">Cell membrane</location>
        <topology evidence="1 8">Multi-pass membrane protein</topology>
    </subcellularLocation>
</comment>
<feature type="domain" description="ABC transmembrane type-1" evidence="9">
    <location>
        <begin position="100"/>
        <end position="307"/>
    </location>
</feature>
<dbReference type="CDD" id="cd06261">
    <property type="entry name" value="TM_PBP2"/>
    <property type="match status" value="1"/>
</dbReference>
<feature type="transmembrane region" description="Helical" evidence="8">
    <location>
        <begin position="284"/>
        <end position="311"/>
    </location>
</feature>
<evidence type="ECO:0000256" key="7">
    <source>
        <dbReference type="ARBA" id="ARBA00023136"/>
    </source>
</evidence>
<dbReference type="AlphaFoldDB" id="A0A974SGZ7"/>
<proteinExistence type="inferred from homology"/>
<dbReference type="Proteomes" id="UP000596427">
    <property type="component" value="Chromosome"/>
</dbReference>
<keyword evidence="6 8" id="KW-1133">Transmembrane helix</keyword>
<sequence length="318" mass="33665">MDRVVEQGIQGVSALATTGEGSLTGGRPAPGGTDRRRRRSTAGWLLFPSLTLVLAGLILPLALMARTSVAHFDAASPDLVGFTLENYARFFGEPFYLMILARTLLVALSCTAICLVLGVPAAFVISRVESRTLKTALILATIIPLLMGNAVRAAGWMVLLADKGLINSALLSAGLIAEPVRILYTGSAVVIGLIAVLLPFMVISLESVFENIGTAYEEAAQTMGAPPWTAFFRVTLPLAMPGVFSGCLLCFVLAMNAYATPVLIGGPSFQMMAPKVFEQAIKVYNWPFAATIALVLMAVTLVLSVASSLALQKRYGVL</sequence>
<reference evidence="10 11" key="1">
    <citation type="submission" date="2020-10" db="EMBL/GenBank/DDBJ databases">
        <title>Degradation of 1,4-Dioxane by Xanthobacter sp. YN2, via a Novel Group-2 Soluble Di-Iron Monooxygenase.</title>
        <authorList>
            <person name="Ma F."/>
            <person name="Wang Y."/>
            <person name="Yang J."/>
            <person name="Guo H."/>
            <person name="Su D."/>
            <person name="Yu L."/>
        </authorList>
    </citation>
    <scope>NUCLEOTIDE SEQUENCE [LARGE SCALE GENOMIC DNA]</scope>
    <source>
        <strain evidence="10 11">YN2</strain>
    </source>
</reference>
<feature type="transmembrane region" description="Helical" evidence="8">
    <location>
        <begin position="44"/>
        <end position="63"/>
    </location>
</feature>
<dbReference type="InterPro" id="IPR000515">
    <property type="entry name" value="MetI-like"/>
</dbReference>
<evidence type="ECO:0000256" key="3">
    <source>
        <dbReference type="ARBA" id="ARBA00022448"/>
    </source>
</evidence>
<keyword evidence="3 8" id="KW-0813">Transport</keyword>
<feature type="transmembrane region" description="Helical" evidence="8">
    <location>
        <begin position="95"/>
        <end position="125"/>
    </location>
</feature>
<gene>
    <name evidence="10" type="ORF">EZH22_15450</name>
</gene>
<dbReference type="KEGG" id="xdi:EZH22_15450"/>
<name>A0A974SGZ7_9HYPH</name>
<dbReference type="SUPFAM" id="SSF161098">
    <property type="entry name" value="MetI-like"/>
    <property type="match status" value="1"/>
</dbReference>
<dbReference type="Pfam" id="PF00528">
    <property type="entry name" value="BPD_transp_1"/>
    <property type="match status" value="1"/>
</dbReference>
<organism evidence="10 11">
    <name type="scientific">Xanthobacter dioxanivorans</name>
    <dbReference type="NCBI Taxonomy" id="2528964"/>
    <lineage>
        <taxon>Bacteria</taxon>
        <taxon>Pseudomonadati</taxon>
        <taxon>Pseudomonadota</taxon>
        <taxon>Alphaproteobacteria</taxon>
        <taxon>Hyphomicrobiales</taxon>
        <taxon>Xanthobacteraceae</taxon>
        <taxon>Xanthobacter</taxon>
    </lineage>
</organism>
<evidence type="ECO:0000256" key="5">
    <source>
        <dbReference type="ARBA" id="ARBA00022692"/>
    </source>
</evidence>
<dbReference type="InterPro" id="IPR035906">
    <property type="entry name" value="MetI-like_sf"/>
</dbReference>
<accession>A0A974SGZ7</accession>
<feature type="transmembrane region" description="Helical" evidence="8">
    <location>
        <begin position="243"/>
        <end position="264"/>
    </location>
</feature>
<dbReference type="Gene3D" id="1.10.3720.10">
    <property type="entry name" value="MetI-like"/>
    <property type="match status" value="1"/>
</dbReference>
<feature type="transmembrane region" description="Helical" evidence="8">
    <location>
        <begin position="181"/>
        <end position="203"/>
    </location>
</feature>
<protein>
    <submittedName>
        <fullName evidence="10">ABC transporter permease</fullName>
    </submittedName>
</protein>
<dbReference type="GO" id="GO:0005886">
    <property type="term" value="C:plasma membrane"/>
    <property type="evidence" value="ECO:0007669"/>
    <property type="project" value="UniProtKB-SubCell"/>
</dbReference>
<feature type="transmembrane region" description="Helical" evidence="8">
    <location>
        <begin position="137"/>
        <end position="161"/>
    </location>
</feature>
<keyword evidence="4" id="KW-1003">Cell membrane</keyword>
<evidence type="ECO:0000259" key="9">
    <source>
        <dbReference type="PROSITE" id="PS50928"/>
    </source>
</evidence>
<evidence type="ECO:0000313" key="10">
    <source>
        <dbReference type="EMBL" id="QRG04584.1"/>
    </source>
</evidence>
<evidence type="ECO:0000256" key="8">
    <source>
        <dbReference type="RuleBase" id="RU363032"/>
    </source>
</evidence>
<dbReference type="EMBL" id="CP063362">
    <property type="protein sequence ID" value="QRG04584.1"/>
    <property type="molecule type" value="Genomic_DNA"/>
</dbReference>
<evidence type="ECO:0000256" key="1">
    <source>
        <dbReference type="ARBA" id="ARBA00004651"/>
    </source>
</evidence>
<evidence type="ECO:0000256" key="2">
    <source>
        <dbReference type="ARBA" id="ARBA00007069"/>
    </source>
</evidence>
<comment type="similarity">
    <text evidence="2">Belongs to the binding-protein-dependent transport system permease family. CysTW subfamily.</text>
</comment>
<dbReference type="PANTHER" id="PTHR42929:SF5">
    <property type="entry name" value="ABC TRANSPORTER PERMEASE PROTEIN"/>
    <property type="match status" value="1"/>
</dbReference>
<evidence type="ECO:0000256" key="6">
    <source>
        <dbReference type="ARBA" id="ARBA00022989"/>
    </source>
</evidence>